<dbReference type="NCBIfam" id="TIGR00054">
    <property type="entry name" value="RIP metalloprotease RseP"/>
    <property type="match status" value="1"/>
</dbReference>
<dbReference type="EC" id="3.4.24.-" evidence="11"/>
<dbReference type="InterPro" id="IPR001478">
    <property type="entry name" value="PDZ"/>
</dbReference>
<proteinExistence type="inferred from homology"/>
<evidence type="ECO:0000256" key="5">
    <source>
        <dbReference type="ARBA" id="ARBA00022692"/>
    </source>
</evidence>
<feature type="transmembrane region" description="Helical" evidence="11">
    <location>
        <begin position="98"/>
        <end position="122"/>
    </location>
</feature>
<feature type="transmembrane region" description="Helical" evidence="11">
    <location>
        <begin position="7"/>
        <end position="29"/>
    </location>
</feature>
<dbReference type="InterPro" id="IPR008915">
    <property type="entry name" value="Peptidase_M50"/>
</dbReference>
<dbReference type="EMBL" id="AEIG01000005">
    <property type="protein sequence ID" value="EGG30814.1"/>
    <property type="molecule type" value="Genomic_DNA"/>
</dbReference>
<dbReference type="Pfam" id="PF02163">
    <property type="entry name" value="Peptidase_M50"/>
    <property type="match status" value="1"/>
</dbReference>
<dbReference type="InterPro" id="IPR004387">
    <property type="entry name" value="Pept_M50_Zn"/>
</dbReference>
<keyword evidence="14" id="KW-1185">Reference proteome</keyword>
<dbReference type="eggNOG" id="COG0750">
    <property type="taxonomic scope" value="Bacteria"/>
</dbReference>
<protein>
    <recommendedName>
        <fullName evidence="11">Zinc metalloprotease</fullName>
        <ecNumber evidence="11">3.4.24.-</ecNumber>
    </recommendedName>
</protein>
<evidence type="ECO:0000256" key="7">
    <source>
        <dbReference type="ARBA" id="ARBA00022833"/>
    </source>
</evidence>
<dbReference type="Proteomes" id="UP000005615">
    <property type="component" value="Unassembled WGS sequence"/>
</dbReference>
<keyword evidence="6 11" id="KW-0378">Hydrolase</keyword>
<evidence type="ECO:0000256" key="6">
    <source>
        <dbReference type="ARBA" id="ARBA00022801"/>
    </source>
</evidence>
<keyword evidence="4 13" id="KW-0645">Protease</keyword>
<feature type="domain" description="PDZ" evidence="12">
    <location>
        <begin position="212"/>
        <end position="281"/>
    </location>
</feature>
<evidence type="ECO:0000313" key="13">
    <source>
        <dbReference type="EMBL" id="EGG30814.1"/>
    </source>
</evidence>
<evidence type="ECO:0000313" key="14">
    <source>
        <dbReference type="Proteomes" id="UP000005615"/>
    </source>
</evidence>
<name>F3KYQ0_9GAMM</name>
<keyword evidence="7 11" id="KW-0862">Zinc</keyword>
<organism evidence="13 14">
    <name type="scientific">Aequoribacter fuscus</name>
    <dbReference type="NCBI Taxonomy" id="2518989"/>
    <lineage>
        <taxon>Bacteria</taxon>
        <taxon>Pseudomonadati</taxon>
        <taxon>Pseudomonadota</taxon>
        <taxon>Gammaproteobacteria</taxon>
        <taxon>Cellvibrionales</taxon>
        <taxon>Halieaceae</taxon>
        <taxon>Aequoribacter</taxon>
    </lineage>
</organism>
<accession>F3KYQ0</accession>
<evidence type="ECO:0000256" key="2">
    <source>
        <dbReference type="ARBA" id="ARBA00004141"/>
    </source>
</evidence>
<comment type="caution">
    <text evidence="13">The sequence shown here is derived from an EMBL/GenBank/DDBJ whole genome shotgun (WGS) entry which is preliminary data.</text>
</comment>
<evidence type="ECO:0000256" key="9">
    <source>
        <dbReference type="ARBA" id="ARBA00023049"/>
    </source>
</evidence>
<comment type="cofactor">
    <cofactor evidence="1 11">
        <name>Zn(2+)</name>
        <dbReference type="ChEBI" id="CHEBI:29105"/>
    </cofactor>
</comment>
<dbReference type="STRING" id="2518989.IMCC3088_2003"/>
<keyword evidence="8 11" id="KW-1133">Transmembrane helix</keyword>
<reference evidence="13 14" key="1">
    <citation type="journal article" date="2011" name="J. Bacteriol.">
        <title>Genome sequence of strain IMCC3088, a proteorhodopsin-containing marine bacterium belonging to the OM60/NOR5 clade.</title>
        <authorList>
            <person name="Jang Y."/>
            <person name="Oh H.M."/>
            <person name="Kang I."/>
            <person name="Lee K."/>
            <person name="Yang S.J."/>
            <person name="Cho J.C."/>
        </authorList>
    </citation>
    <scope>NUCLEOTIDE SEQUENCE [LARGE SCALE GENOMIC DNA]</scope>
    <source>
        <strain evidence="13 14">IMCC3088</strain>
    </source>
</reference>
<dbReference type="AlphaFoldDB" id="F3KYQ0"/>
<comment type="subcellular location">
    <subcellularLocation>
        <location evidence="2">Membrane</location>
        <topology evidence="2">Multi-pass membrane protein</topology>
    </subcellularLocation>
</comment>
<evidence type="ECO:0000256" key="3">
    <source>
        <dbReference type="ARBA" id="ARBA00007931"/>
    </source>
</evidence>
<evidence type="ECO:0000256" key="10">
    <source>
        <dbReference type="ARBA" id="ARBA00023136"/>
    </source>
</evidence>
<keyword evidence="10 11" id="KW-0472">Membrane</keyword>
<dbReference type="GO" id="GO:0046872">
    <property type="term" value="F:metal ion binding"/>
    <property type="evidence" value="ECO:0007669"/>
    <property type="project" value="UniProtKB-KW"/>
</dbReference>
<dbReference type="SMART" id="SM00228">
    <property type="entry name" value="PDZ"/>
    <property type="match status" value="2"/>
</dbReference>
<dbReference type="CDD" id="cd06163">
    <property type="entry name" value="S2P-M50_PDZ_RseP-like"/>
    <property type="match status" value="2"/>
</dbReference>
<dbReference type="PANTHER" id="PTHR42837">
    <property type="entry name" value="REGULATOR OF SIGMA-E PROTEASE RSEP"/>
    <property type="match status" value="1"/>
</dbReference>
<feature type="domain" description="PDZ" evidence="12">
    <location>
        <begin position="115"/>
        <end position="187"/>
    </location>
</feature>
<dbReference type="SUPFAM" id="SSF50156">
    <property type="entry name" value="PDZ domain-like"/>
    <property type="match status" value="2"/>
</dbReference>
<evidence type="ECO:0000256" key="8">
    <source>
        <dbReference type="ARBA" id="ARBA00022989"/>
    </source>
</evidence>
<dbReference type="GO" id="GO:0006508">
    <property type="term" value="P:proteolysis"/>
    <property type="evidence" value="ECO:0007669"/>
    <property type="project" value="UniProtKB-KW"/>
</dbReference>
<dbReference type="RefSeq" id="WP_009574517.1">
    <property type="nucleotide sequence ID" value="NZ_AEIG01000005.1"/>
</dbReference>
<comment type="similarity">
    <text evidence="3 11">Belongs to the peptidase M50B family.</text>
</comment>
<dbReference type="InterPro" id="IPR036034">
    <property type="entry name" value="PDZ_sf"/>
</dbReference>
<gene>
    <name evidence="13" type="ORF">IMCC3088_2003</name>
</gene>
<evidence type="ECO:0000256" key="4">
    <source>
        <dbReference type="ARBA" id="ARBA00022670"/>
    </source>
</evidence>
<feature type="transmembrane region" description="Helical" evidence="11">
    <location>
        <begin position="377"/>
        <end position="399"/>
    </location>
</feature>
<keyword evidence="9 11" id="KW-0482">Metalloprotease</keyword>
<keyword evidence="5 11" id="KW-0812">Transmembrane</keyword>
<evidence type="ECO:0000256" key="11">
    <source>
        <dbReference type="RuleBase" id="RU362031"/>
    </source>
</evidence>
<dbReference type="CDD" id="cd23081">
    <property type="entry name" value="cpPDZ_EcRseP-like"/>
    <property type="match status" value="1"/>
</dbReference>
<feature type="transmembrane region" description="Helical" evidence="11">
    <location>
        <begin position="426"/>
        <end position="445"/>
    </location>
</feature>
<dbReference type="GO" id="GO:0016020">
    <property type="term" value="C:membrane"/>
    <property type="evidence" value="ECO:0007669"/>
    <property type="project" value="UniProtKB-SubCell"/>
</dbReference>
<dbReference type="PANTHER" id="PTHR42837:SF2">
    <property type="entry name" value="MEMBRANE METALLOPROTEASE ARASP2, CHLOROPLASTIC-RELATED"/>
    <property type="match status" value="1"/>
</dbReference>
<evidence type="ECO:0000256" key="1">
    <source>
        <dbReference type="ARBA" id="ARBA00001947"/>
    </source>
</evidence>
<dbReference type="GO" id="GO:0004222">
    <property type="term" value="F:metalloendopeptidase activity"/>
    <property type="evidence" value="ECO:0007669"/>
    <property type="project" value="InterPro"/>
</dbReference>
<keyword evidence="11" id="KW-0479">Metal-binding</keyword>
<dbReference type="Gene3D" id="2.30.42.10">
    <property type="match status" value="2"/>
</dbReference>
<sequence length="452" mass="48828">MFDIIQTVFMLAVTLGIVVTVNEFGHFWVARRCGVKVLKFSVGFGRSVWSRQAQDGVEYAIGVLPLGGYVKMLDEREAPVDADLKAQAFNNKSPAQRIAIAAAGPMFNFILAIIVYFVLFLAGERGLAPVIGSVEPGSIAEMAGLESDQEIVAIDGQKTLTWQAVNFALLERLGDSGTIEFSVIYPPSQQVYSSQANLDRWLAGAEDVDLIRELGIEPYRPVIPAIIGGLADDGAAMKAGLQVGDEFVSIDGSTISDWMALVEEVKRSAGQERWLGILRDGLPLTVAVQIEAAVVDGDTIGRLGVYPAAVEFPVDMVRYLERGPIESLAAALERTGALVVFTLDSMKKMVEGLISPKNLSGPITIAKVATATAERGWASYFEFIALLSVSLGVLNLLPIPVLDGGHILYYAIEWIAGRPVPERVQIMGYQIGLFLVTCLMVFALYNDVARLG</sequence>
<evidence type="ECO:0000259" key="12">
    <source>
        <dbReference type="SMART" id="SM00228"/>
    </source>
</evidence>